<dbReference type="FunFam" id="3.30.70.270:FF:000020">
    <property type="entry name" value="Transposon Tf2-6 polyprotein-like Protein"/>
    <property type="match status" value="1"/>
</dbReference>
<dbReference type="CDD" id="cd01647">
    <property type="entry name" value="RT_LTR"/>
    <property type="match status" value="1"/>
</dbReference>
<name>A0A8R7UTM2_TRIUA</name>
<dbReference type="FunFam" id="1.10.340.70:FF:000001">
    <property type="entry name" value="Retrovirus-related Pol polyprotein from transposon gypsy-like Protein"/>
    <property type="match status" value="1"/>
</dbReference>
<protein>
    <recommendedName>
        <fullName evidence="11">Retrotransposon protein, putative, Ty3-gypsy subclass</fullName>
    </recommendedName>
</protein>
<dbReference type="InterPro" id="IPR043502">
    <property type="entry name" value="DNA/RNA_pol_sf"/>
</dbReference>
<evidence type="ECO:0008006" key="11">
    <source>
        <dbReference type="Google" id="ProtNLM"/>
    </source>
</evidence>
<dbReference type="InterPro" id="IPR043128">
    <property type="entry name" value="Rev_trsase/Diguanyl_cyclase"/>
</dbReference>
<dbReference type="InterPro" id="IPR012337">
    <property type="entry name" value="RNaseH-like_sf"/>
</dbReference>
<dbReference type="Gramene" id="TuG1812G0600003149.01.T01">
    <property type="protein sequence ID" value="TuG1812G0600003149.01.T01.cds386024"/>
    <property type="gene ID" value="TuG1812G0600003149.01"/>
</dbReference>
<dbReference type="Gene3D" id="1.10.340.70">
    <property type="match status" value="1"/>
</dbReference>
<evidence type="ECO:0000313" key="10">
    <source>
        <dbReference type="Proteomes" id="UP000015106"/>
    </source>
</evidence>
<dbReference type="CDD" id="cd09274">
    <property type="entry name" value="RNase_HI_RT_Ty3"/>
    <property type="match status" value="1"/>
</dbReference>
<dbReference type="InterPro" id="IPR041373">
    <property type="entry name" value="RT_RNaseH"/>
</dbReference>
<dbReference type="InterPro" id="IPR041588">
    <property type="entry name" value="Integrase_H2C2"/>
</dbReference>
<dbReference type="InterPro" id="IPR001584">
    <property type="entry name" value="Integrase_cat-core"/>
</dbReference>
<dbReference type="SUPFAM" id="SSF53098">
    <property type="entry name" value="Ribonuclease H-like"/>
    <property type="match status" value="1"/>
</dbReference>
<dbReference type="GO" id="GO:0016787">
    <property type="term" value="F:hydrolase activity"/>
    <property type="evidence" value="ECO:0007669"/>
    <property type="project" value="UniProtKB-KW"/>
</dbReference>
<feature type="domain" description="Integrase catalytic" evidence="8">
    <location>
        <begin position="443"/>
        <end position="558"/>
    </location>
</feature>
<dbReference type="EnsemblPlants" id="TuG1812G0600003149.01.T01">
    <property type="protein sequence ID" value="TuG1812G0600003149.01.T01.cds386024"/>
    <property type="gene ID" value="TuG1812G0600003149.01"/>
</dbReference>
<evidence type="ECO:0000256" key="4">
    <source>
        <dbReference type="ARBA" id="ARBA00022759"/>
    </source>
</evidence>
<evidence type="ECO:0000313" key="9">
    <source>
        <dbReference type="EnsemblPlants" id="TuG1812G0600003149.01.T01.cds386024"/>
    </source>
</evidence>
<evidence type="ECO:0000259" key="7">
    <source>
        <dbReference type="PROSITE" id="PS50878"/>
    </source>
</evidence>
<reference evidence="9" key="3">
    <citation type="submission" date="2022-06" db="UniProtKB">
        <authorList>
            <consortium name="EnsemblPlants"/>
        </authorList>
    </citation>
    <scope>IDENTIFICATION</scope>
</reference>
<accession>A0A8R7UTM2</accession>
<dbReference type="InterPro" id="IPR000477">
    <property type="entry name" value="RT_dom"/>
</dbReference>
<evidence type="ECO:0000256" key="5">
    <source>
        <dbReference type="ARBA" id="ARBA00022801"/>
    </source>
</evidence>
<keyword evidence="2" id="KW-0548">Nucleotidyltransferase</keyword>
<keyword evidence="10" id="KW-1185">Reference proteome</keyword>
<evidence type="ECO:0000256" key="6">
    <source>
        <dbReference type="ARBA" id="ARBA00022918"/>
    </source>
</evidence>
<dbReference type="GO" id="GO:0003676">
    <property type="term" value="F:nucleic acid binding"/>
    <property type="evidence" value="ECO:0007669"/>
    <property type="project" value="InterPro"/>
</dbReference>
<dbReference type="PROSITE" id="PS50878">
    <property type="entry name" value="RT_POL"/>
    <property type="match status" value="1"/>
</dbReference>
<keyword evidence="5" id="KW-0378">Hydrolase</keyword>
<keyword evidence="3" id="KW-0540">Nuclease</keyword>
<keyword evidence="1" id="KW-0808">Transferase</keyword>
<dbReference type="Gene3D" id="3.30.420.10">
    <property type="entry name" value="Ribonuclease H-like superfamily/Ribonuclease H"/>
    <property type="match status" value="1"/>
</dbReference>
<reference evidence="9" key="2">
    <citation type="submission" date="2018-03" db="EMBL/GenBank/DDBJ databases">
        <title>The Triticum urartu genome reveals the dynamic nature of wheat genome evolution.</title>
        <authorList>
            <person name="Ling H."/>
            <person name="Ma B."/>
            <person name="Shi X."/>
            <person name="Liu H."/>
            <person name="Dong L."/>
            <person name="Sun H."/>
            <person name="Cao Y."/>
            <person name="Gao Q."/>
            <person name="Zheng S."/>
            <person name="Li Y."/>
            <person name="Yu Y."/>
            <person name="Du H."/>
            <person name="Qi M."/>
            <person name="Li Y."/>
            <person name="Yu H."/>
            <person name="Cui Y."/>
            <person name="Wang N."/>
            <person name="Chen C."/>
            <person name="Wu H."/>
            <person name="Zhao Y."/>
            <person name="Zhang J."/>
            <person name="Li Y."/>
            <person name="Zhou W."/>
            <person name="Zhang B."/>
            <person name="Hu W."/>
            <person name="Eijk M."/>
            <person name="Tang J."/>
            <person name="Witsenboer H."/>
            <person name="Zhao S."/>
            <person name="Li Z."/>
            <person name="Zhang A."/>
            <person name="Wang D."/>
            <person name="Liang C."/>
        </authorList>
    </citation>
    <scope>NUCLEOTIDE SEQUENCE [LARGE SCALE GENOMIC DNA]</scope>
    <source>
        <strain evidence="9">cv. G1812</strain>
    </source>
</reference>
<keyword evidence="4" id="KW-0255">Endonuclease</keyword>
<dbReference type="PANTHER" id="PTHR37984:SF5">
    <property type="entry name" value="PROTEIN NYNRIN-LIKE"/>
    <property type="match status" value="1"/>
</dbReference>
<dbReference type="PROSITE" id="PS50994">
    <property type="entry name" value="INTEGRASE"/>
    <property type="match status" value="1"/>
</dbReference>
<evidence type="ECO:0000256" key="3">
    <source>
        <dbReference type="ARBA" id="ARBA00022722"/>
    </source>
</evidence>
<sequence>MSFGLTNAPAYFMYLMNKVFMEYLDKFVVVFIDDILVFSKTEEDHEQHLRMVLDKLREHQLYAKFSKCEFWLHEVGFLGHVLTKEGLSVDPAKIEAVTEWQSPSNVKEVRSFLGLAGYYRKFVEGFSSIARPMTQLLKKDKKFEWTPKCEESFPELKKRLTTAPVLATPDIHKEFVIYCDASRTGLGGVLMQEGRVVAYLSRQLRPHEENYATHDLELAAVVHALKTWRHYLLGKRCEIYTDHKSLKYIFTQKELNMRQRRWLELIKDYDLSVQYHPGKANVVADALSRKACSLNAMLKERLPALYEELESFGLELVAPGFLANLEVKPTLMDDVKAAQKGHESIEGIKRKIKAGKAPGFSEDEQGIVWFGNRISVPNKIELKNLILQEAHDTPYSIHPGGTKMYQDLKERFWWHGMKREIATYVAKCDVCQRVKAEYQRPAGLLQPLKVPEWKWDKVGMDFITGLPRSSKGHDSIWVIVDHLTKVAHFIPVNTTYDGNQLATLYINRIVSLYGVPKEIVSDRGTQFTSRFWKKFQEAMGTKLSFSTAFHPQTGGQTE</sequence>
<evidence type="ECO:0000256" key="1">
    <source>
        <dbReference type="ARBA" id="ARBA00022679"/>
    </source>
</evidence>
<dbReference type="InterPro" id="IPR050951">
    <property type="entry name" value="Retrovirus_Pol_polyprotein"/>
</dbReference>
<dbReference type="AlphaFoldDB" id="A0A8R7UTM2"/>
<evidence type="ECO:0000256" key="2">
    <source>
        <dbReference type="ARBA" id="ARBA00022695"/>
    </source>
</evidence>
<dbReference type="Gene3D" id="3.10.20.370">
    <property type="match status" value="1"/>
</dbReference>
<reference evidence="10" key="1">
    <citation type="journal article" date="2013" name="Nature">
        <title>Draft genome of the wheat A-genome progenitor Triticum urartu.</title>
        <authorList>
            <person name="Ling H.Q."/>
            <person name="Zhao S."/>
            <person name="Liu D."/>
            <person name="Wang J."/>
            <person name="Sun H."/>
            <person name="Zhang C."/>
            <person name="Fan H."/>
            <person name="Li D."/>
            <person name="Dong L."/>
            <person name="Tao Y."/>
            <person name="Gao C."/>
            <person name="Wu H."/>
            <person name="Li Y."/>
            <person name="Cui Y."/>
            <person name="Guo X."/>
            <person name="Zheng S."/>
            <person name="Wang B."/>
            <person name="Yu K."/>
            <person name="Liang Q."/>
            <person name="Yang W."/>
            <person name="Lou X."/>
            <person name="Chen J."/>
            <person name="Feng M."/>
            <person name="Jian J."/>
            <person name="Zhang X."/>
            <person name="Luo G."/>
            <person name="Jiang Y."/>
            <person name="Liu J."/>
            <person name="Wang Z."/>
            <person name="Sha Y."/>
            <person name="Zhang B."/>
            <person name="Wu H."/>
            <person name="Tang D."/>
            <person name="Shen Q."/>
            <person name="Xue P."/>
            <person name="Zou S."/>
            <person name="Wang X."/>
            <person name="Liu X."/>
            <person name="Wang F."/>
            <person name="Yang Y."/>
            <person name="An X."/>
            <person name="Dong Z."/>
            <person name="Zhang K."/>
            <person name="Zhang X."/>
            <person name="Luo M.C."/>
            <person name="Dvorak J."/>
            <person name="Tong Y."/>
            <person name="Wang J."/>
            <person name="Yang H."/>
            <person name="Li Z."/>
            <person name="Wang D."/>
            <person name="Zhang A."/>
            <person name="Wang J."/>
        </authorList>
    </citation>
    <scope>NUCLEOTIDE SEQUENCE</scope>
    <source>
        <strain evidence="10">cv. G1812</strain>
    </source>
</reference>
<dbReference type="SUPFAM" id="SSF56672">
    <property type="entry name" value="DNA/RNA polymerases"/>
    <property type="match status" value="1"/>
</dbReference>
<proteinExistence type="predicted"/>
<evidence type="ECO:0000259" key="8">
    <source>
        <dbReference type="PROSITE" id="PS50994"/>
    </source>
</evidence>
<dbReference type="PANTHER" id="PTHR37984">
    <property type="entry name" value="PROTEIN CBG26694"/>
    <property type="match status" value="1"/>
</dbReference>
<feature type="domain" description="Reverse transcriptase" evidence="7">
    <location>
        <begin position="1"/>
        <end position="82"/>
    </location>
</feature>
<dbReference type="Pfam" id="PF17921">
    <property type="entry name" value="Integrase_H2C2"/>
    <property type="match status" value="1"/>
</dbReference>
<dbReference type="Proteomes" id="UP000015106">
    <property type="component" value="Chromosome 6"/>
</dbReference>
<keyword evidence="6" id="KW-0695">RNA-directed DNA polymerase</keyword>
<dbReference type="Pfam" id="PF00078">
    <property type="entry name" value="RVT_1"/>
    <property type="match status" value="1"/>
</dbReference>
<dbReference type="Gene3D" id="3.30.70.270">
    <property type="match status" value="2"/>
</dbReference>
<dbReference type="FunFam" id="3.10.20.370:FF:000001">
    <property type="entry name" value="Retrovirus-related Pol polyprotein from transposon 17.6-like protein"/>
    <property type="match status" value="1"/>
</dbReference>
<dbReference type="GO" id="GO:0015074">
    <property type="term" value="P:DNA integration"/>
    <property type="evidence" value="ECO:0007669"/>
    <property type="project" value="InterPro"/>
</dbReference>
<organism evidence="9 10">
    <name type="scientific">Triticum urartu</name>
    <name type="common">Red wild einkorn</name>
    <name type="synonym">Crithodium urartu</name>
    <dbReference type="NCBI Taxonomy" id="4572"/>
    <lineage>
        <taxon>Eukaryota</taxon>
        <taxon>Viridiplantae</taxon>
        <taxon>Streptophyta</taxon>
        <taxon>Embryophyta</taxon>
        <taxon>Tracheophyta</taxon>
        <taxon>Spermatophyta</taxon>
        <taxon>Magnoliopsida</taxon>
        <taxon>Liliopsida</taxon>
        <taxon>Poales</taxon>
        <taxon>Poaceae</taxon>
        <taxon>BOP clade</taxon>
        <taxon>Pooideae</taxon>
        <taxon>Triticodae</taxon>
        <taxon>Triticeae</taxon>
        <taxon>Triticinae</taxon>
        <taxon>Triticum</taxon>
    </lineage>
</organism>
<dbReference type="FunFam" id="3.30.70.270:FF:000003">
    <property type="entry name" value="Transposon Ty3-G Gag-Pol polyprotein"/>
    <property type="match status" value="1"/>
</dbReference>
<dbReference type="GO" id="GO:0004519">
    <property type="term" value="F:endonuclease activity"/>
    <property type="evidence" value="ECO:0007669"/>
    <property type="project" value="UniProtKB-KW"/>
</dbReference>
<dbReference type="GO" id="GO:0003964">
    <property type="term" value="F:RNA-directed DNA polymerase activity"/>
    <property type="evidence" value="ECO:0007669"/>
    <property type="project" value="UniProtKB-KW"/>
</dbReference>
<dbReference type="InterPro" id="IPR036397">
    <property type="entry name" value="RNaseH_sf"/>
</dbReference>
<dbReference type="Pfam" id="PF17917">
    <property type="entry name" value="RT_RNaseH"/>
    <property type="match status" value="1"/>
</dbReference>